<evidence type="ECO:0000313" key="1">
    <source>
        <dbReference type="EMBL" id="MCV7229664.1"/>
    </source>
</evidence>
<accession>A0ABT3CJC2</accession>
<comment type="caution">
    <text evidence="1">The sequence shown here is derived from an EMBL/GenBank/DDBJ whole genome shotgun (WGS) entry which is preliminary data.</text>
</comment>
<dbReference type="Pfam" id="PF16264">
    <property type="entry name" value="SatD"/>
    <property type="match status" value="1"/>
</dbReference>
<proteinExistence type="predicted"/>
<organism evidence="1 2">
    <name type="scientific">Mycolicibacterium komossense</name>
    <dbReference type="NCBI Taxonomy" id="1779"/>
    <lineage>
        <taxon>Bacteria</taxon>
        <taxon>Bacillati</taxon>
        <taxon>Actinomycetota</taxon>
        <taxon>Actinomycetes</taxon>
        <taxon>Mycobacteriales</taxon>
        <taxon>Mycobacteriaceae</taxon>
        <taxon>Mycolicibacterium</taxon>
    </lineage>
</organism>
<keyword evidence="2" id="KW-1185">Reference proteome</keyword>
<gene>
    <name evidence="1" type="ORF">H7J73_27005</name>
</gene>
<dbReference type="InterPro" id="IPR032580">
    <property type="entry name" value="SatD"/>
</dbReference>
<evidence type="ECO:0000313" key="2">
    <source>
        <dbReference type="Proteomes" id="UP001526201"/>
    </source>
</evidence>
<dbReference type="EMBL" id="JACKTY010000046">
    <property type="protein sequence ID" value="MCV7229664.1"/>
    <property type="molecule type" value="Genomic_DNA"/>
</dbReference>
<name>A0ABT3CJC2_9MYCO</name>
<reference evidence="1 2" key="1">
    <citation type="journal article" date="2022" name="BMC Genomics">
        <title>Comparative genome analysis of mycobacteria focusing on tRNA and non-coding RNA.</title>
        <authorList>
            <person name="Behra P.R.K."/>
            <person name="Pettersson B.M.F."/>
            <person name="Ramesh M."/>
            <person name="Das S."/>
            <person name="Dasgupta S."/>
            <person name="Kirsebom L.A."/>
        </authorList>
    </citation>
    <scope>NUCLEOTIDE SEQUENCE [LARGE SCALE GENOMIC DNA]</scope>
    <source>
        <strain evidence="1 2">DSM 44078</strain>
    </source>
</reference>
<dbReference type="RefSeq" id="WP_264070923.1">
    <property type="nucleotide sequence ID" value="NZ_JACKTY010000046.1"/>
</dbReference>
<sequence>MTDVKVSSSPGQSRLYAAVIGDVVGSRSAPDRAGLHRAITAALAEAAGRAIDPPALTVGDEFQGAYRTVGDAIDAALSIRLALAPDVDIRFGIGWGAVTVLDEATGIQDGPGWWAAREAIEWTAAAQTQPGLALVRTAFRTDESTGPDANAVNAALMCRDHLLGSLDERSQRILSGLRAGRTKRELAVAEGISASAVSQRAGRAGLDLIMAASQELRRVE</sequence>
<dbReference type="Proteomes" id="UP001526201">
    <property type="component" value="Unassembled WGS sequence"/>
</dbReference>
<protein>
    <submittedName>
        <fullName evidence="1">RNA polymerase subunit sigma-70</fullName>
    </submittedName>
</protein>